<accession>A0ABR1RFJ7</accession>
<name>A0ABR1RFJ7_9PEZI</name>
<evidence type="ECO:0000313" key="2">
    <source>
        <dbReference type="EMBL" id="KAK8009019.1"/>
    </source>
</evidence>
<dbReference type="EMBL" id="JAQQWI010000016">
    <property type="protein sequence ID" value="KAK8009019.1"/>
    <property type="molecule type" value="Genomic_DNA"/>
</dbReference>
<sequence>MRSPYASLNRCLTSRSELAGNATIPRKPKLTTMSYIIHPQHSYLGHKAQFAANTRPHELATIIAACGNQIGENVPHSMPRRLEKRLRPLTSGRRNGGDEVLNRSFTWFLLLLIPHQSSPHHNHLDTPPTKLLPLTHIREKVEQEKRSIEREARDFSNQDSIIIIRSYCILVGLIQCQSETRSTVWAYPFTQLLIRFNEYHTSPPNMPGSESGDQTSGSGGSSPADSTGSQDEIQRGRSRSGYN</sequence>
<reference evidence="2 3" key="1">
    <citation type="submission" date="2023-01" db="EMBL/GenBank/DDBJ databases">
        <title>Analysis of 21 Apiospora genomes using comparative genomics revels a genus with tremendous synthesis potential of carbohydrate active enzymes and secondary metabolites.</title>
        <authorList>
            <person name="Sorensen T."/>
        </authorList>
    </citation>
    <scope>NUCLEOTIDE SEQUENCE [LARGE SCALE GENOMIC DNA]</scope>
    <source>
        <strain evidence="2 3">CBS 20057</strain>
    </source>
</reference>
<organism evidence="2 3">
    <name type="scientific">Apiospora marii</name>
    <dbReference type="NCBI Taxonomy" id="335849"/>
    <lineage>
        <taxon>Eukaryota</taxon>
        <taxon>Fungi</taxon>
        <taxon>Dikarya</taxon>
        <taxon>Ascomycota</taxon>
        <taxon>Pezizomycotina</taxon>
        <taxon>Sordariomycetes</taxon>
        <taxon>Xylariomycetidae</taxon>
        <taxon>Amphisphaeriales</taxon>
        <taxon>Apiosporaceae</taxon>
        <taxon>Apiospora</taxon>
    </lineage>
</organism>
<gene>
    <name evidence="2" type="ORF">PG991_011570</name>
</gene>
<keyword evidence="3" id="KW-1185">Reference proteome</keyword>
<evidence type="ECO:0000313" key="3">
    <source>
        <dbReference type="Proteomes" id="UP001396898"/>
    </source>
</evidence>
<dbReference type="Proteomes" id="UP001396898">
    <property type="component" value="Unassembled WGS sequence"/>
</dbReference>
<comment type="caution">
    <text evidence="2">The sequence shown here is derived from an EMBL/GenBank/DDBJ whole genome shotgun (WGS) entry which is preliminary data.</text>
</comment>
<feature type="region of interest" description="Disordered" evidence="1">
    <location>
        <begin position="201"/>
        <end position="243"/>
    </location>
</feature>
<protein>
    <submittedName>
        <fullName evidence="2">Uncharacterized protein</fullName>
    </submittedName>
</protein>
<evidence type="ECO:0000256" key="1">
    <source>
        <dbReference type="SAM" id="MobiDB-lite"/>
    </source>
</evidence>
<proteinExistence type="predicted"/>